<dbReference type="RefSeq" id="WP_093394235.1">
    <property type="nucleotide sequence ID" value="NZ_FOUU01000002.1"/>
</dbReference>
<dbReference type="InterPro" id="IPR003772">
    <property type="entry name" value="YceD"/>
</dbReference>
<dbReference type="PANTHER" id="PTHR34374:SF1">
    <property type="entry name" value="LARGE RIBOSOMAL RNA SUBUNIT ACCUMULATION PROTEIN YCED HOMOLOG 1, CHLOROPLASTIC"/>
    <property type="match status" value="1"/>
</dbReference>
<evidence type="ECO:0000313" key="2">
    <source>
        <dbReference type="Proteomes" id="UP000199611"/>
    </source>
</evidence>
<organism evidence="1 2">
    <name type="scientific">Thermodesulforhabdus norvegica</name>
    <dbReference type="NCBI Taxonomy" id="39841"/>
    <lineage>
        <taxon>Bacteria</taxon>
        <taxon>Pseudomonadati</taxon>
        <taxon>Thermodesulfobacteriota</taxon>
        <taxon>Syntrophobacteria</taxon>
        <taxon>Syntrophobacterales</taxon>
        <taxon>Thermodesulforhabdaceae</taxon>
        <taxon>Thermodesulforhabdus</taxon>
    </lineage>
</organism>
<evidence type="ECO:0008006" key="3">
    <source>
        <dbReference type="Google" id="ProtNLM"/>
    </source>
</evidence>
<dbReference type="Pfam" id="PF02620">
    <property type="entry name" value="YceD"/>
    <property type="match status" value="1"/>
</dbReference>
<gene>
    <name evidence="1" type="ORF">SAMN05660836_01215</name>
</gene>
<dbReference type="PANTHER" id="PTHR34374">
    <property type="entry name" value="LARGE RIBOSOMAL RNA SUBUNIT ACCUMULATION PROTEIN YCED HOMOLOG 1, CHLOROPLASTIC"/>
    <property type="match status" value="1"/>
</dbReference>
<keyword evidence="2" id="KW-1185">Reference proteome</keyword>
<name>A0A1I4SXM1_9BACT</name>
<sequence length="180" mass="20625">MMRIKLEDIPKEGKQLVFLWGQESIQSFLAPKDPHGIAIPDPLSVEIYLFRKASQVHVTGSIRGKLNMVCHRCLESFSFPLEISVETFLQRKPTYLKEDEVELSEEDLLWEFFDGDEIDVDLLVAEEIFLSLPQVLLCSEDCKGLCPVCGKNLNIQTCSCKRMEFSPFETLKELRDSFSS</sequence>
<accession>A0A1I4SXM1</accession>
<protein>
    <recommendedName>
        <fullName evidence="3">DUF177 domain-containing protein</fullName>
    </recommendedName>
</protein>
<evidence type="ECO:0000313" key="1">
    <source>
        <dbReference type="EMBL" id="SFM69063.1"/>
    </source>
</evidence>
<dbReference type="EMBL" id="FOUU01000002">
    <property type="protein sequence ID" value="SFM69063.1"/>
    <property type="molecule type" value="Genomic_DNA"/>
</dbReference>
<dbReference type="Proteomes" id="UP000199611">
    <property type="component" value="Unassembled WGS sequence"/>
</dbReference>
<proteinExistence type="predicted"/>
<reference evidence="1 2" key="1">
    <citation type="submission" date="2016-10" db="EMBL/GenBank/DDBJ databases">
        <authorList>
            <person name="de Groot N.N."/>
        </authorList>
    </citation>
    <scope>NUCLEOTIDE SEQUENCE [LARGE SCALE GENOMIC DNA]</scope>
    <source>
        <strain evidence="1 2">DSM 9990</strain>
    </source>
</reference>
<dbReference type="OrthoDB" id="9790372at2"/>
<dbReference type="STRING" id="39841.SAMN05660836_01215"/>
<dbReference type="AlphaFoldDB" id="A0A1I4SXM1"/>